<name>A0A4U1HJZ7_9BURK</name>
<accession>A0A4U1HJZ7</accession>
<dbReference type="AlphaFoldDB" id="A0A4U1HJZ7"/>
<dbReference type="OrthoDB" id="9103094at2"/>
<dbReference type="Proteomes" id="UP000305539">
    <property type="component" value="Unassembled WGS sequence"/>
</dbReference>
<evidence type="ECO:0000256" key="1">
    <source>
        <dbReference type="SAM" id="Phobius"/>
    </source>
</evidence>
<evidence type="ECO:0000313" key="3">
    <source>
        <dbReference type="Proteomes" id="UP000305539"/>
    </source>
</evidence>
<sequence length="80" mass="8723">MSTGRFCDALCYGETLDRETAGVATECVADNAHSGLAFSRRRACHFQREGGRMDLAMAMGLALFGMFAGSTVVFFYKLAR</sequence>
<reference evidence="2 3" key="1">
    <citation type="submission" date="2019-04" db="EMBL/GenBank/DDBJ databases">
        <title>Trinickia sp. 7GSK02, isolated from subtropical forest soil.</title>
        <authorList>
            <person name="Gao Z.-H."/>
            <person name="Qiu L.-H."/>
        </authorList>
    </citation>
    <scope>NUCLEOTIDE SEQUENCE [LARGE SCALE GENOMIC DNA]</scope>
    <source>
        <strain evidence="2 3">7GSK02</strain>
    </source>
</reference>
<keyword evidence="3" id="KW-1185">Reference proteome</keyword>
<keyword evidence="1" id="KW-1133">Transmembrane helix</keyword>
<evidence type="ECO:0000313" key="2">
    <source>
        <dbReference type="EMBL" id="TKC80373.1"/>
    </source>
</evidence>
<proteinExistence type="predicted"/>
<dbReference type="EMBL" id="SWJE01000020">
    <property type="protein sequence ID" value="TKC80373.1"/>
    <property type="molecule type" value="Genomic_DNA"/>
</dbReference>
<gene>
    <name evidence="2" type="ORF">FAZ69_29095</name>
</gene>
<comment type="caution">
    <text evidence="2">The sequence shown here is derived from an EMBL/GenBank/DDBJ whole genome shotgun (WGS) entry which is preliminary data.</text>
</comment>
<feature type="transmembrane region" description="Helical" evidence="1">
    <location>
        <begin position="55"/>
        <end position="76"/>
    </location>
</feature>
<keyword evidence="1" id="KW-0472">Membrane</keyword>
<protein>
    <submittedName>
        <fullName evidence="2">Uncharacterized protein</fullName>
    </submittedName>
</protein>
<keyword evidence="1" id="KW-0812">Transmembrane</keyword>
<organism evidence="2 3">
    <name type="scientific">Trinickia terrae</name>
    <dbReference type="NCBI Taxonomy" id="2571161"/>
    <lineage>
        <taxon>Bacteria</taxon>
        <taxon>Pseudomonadati</taxon>
        <taxon>Pseudomonadota</taxon>
        <taxon>Betaproteobacteria</taxon>
        <taxon>Burkholderiales</taxon>
        <taxon>Burkholderiaceae</taxon>
        <taxon>Trinickia</taxon>
    </lineage>
</organism>